<dbReference type="Gene3D" id="3.90.870.10">
    <property type="entry name" value="DHBP synthase"/>
    <property type="match status" value="1"/>
</dbReference>
<proteinExistence type="predicted"/>
<gene>
    <name evidence="2" type="ORF">CO058_04280</name>
</gene>
<dbReference type="EMBL" id="PFSJ01000031">
    <property type="protein sequence ID" value="PJC23294.1"/>
    <property type="molecule type" value="Genomic_DNA"/>
</dbReference>
<dbReference type="AlphaFoldDB" id="A0A2M8EKM6"/>
<accession>A0A2M8EKM6</accession>
<feature type="domain" description="YrdC-like" evidence="1">
    <location>
        <begin position="33"/>
        <end position="242"/>
    </location>
</feature>
<reference evidence="3" key="1">
    <citation type="submission" date="2017-09" db="EMBL/GenBank/DDBJ databases">
        <title>Depth-based differentiation of microbial function through sediment-hosted aquifers and enrichment of novel symbionts in the deep terrestrial subsurface.</title>
        <authorList>
            <person name="Probst A.J."/>
            <person name="Ladd B."/>
            <person name="Jarett J.K."/>
            <person name="Geller-Mcgrath D.E."/>
            <person name="Sieber C.M.K."/>
            <person name="Emerson J.B."/>
            <person name="Anantharaman K."/>
            <person name="Thomas B.C."/>
            <person name="Malmstrom R."/>
            <person name="Stieglmeier M."/>
            <person name="Klingl A."/>
            <person name="Woyke T."/>
            <person name="Ryan C.M."/>
            <person name="Banfield J.F."/>
        </authorList>
    </citation>
    <scope>NUCLEOTIDE SEQUENCE [LARGE SCALE GENOMIC DNA]</scope>
</reference>
<dbReference type="SUPFAM" id="SSF55821">
    <property type="entry name" value="YrdC/RibB"/>
    <property type="match status" value="1"/>
</dbReference>
<dbReference type="InterPro" id="IPR017945">
    <property type="entry name" value="DHBP_synth_RibB-like_a/b_dom"/>
</dbReference>
<dbReference type="GO" id="GO:0003725">
    <property type="term" value="F:double-stranded RNA binding"/>
    <property type="evidence" value="ECO:0007669"/>
    <property type="project" value="InterPro"/>
</dbReference>
<dbReference type="PROSITE" id="PS51163">
    <property type="entry name" value="YRDC"/>
    <property type="match status" value="1"/>
</dbReference>
<dbReference type="InterPro" id="IPR006070">
    <property type="entry name" value="Sua5-like_dom"/>
</dbReference>
<dbReference type="Pfam" id="PF01300">
    <property type="entry name" value="Sua5_yciO_yrdC"/>
    <property type="match status" value="1"/>
</dbReference>
<organism evidence="2 3">
    <name type="scientific">candidate division WWE3 bacterium CG_4_9_14_0_2_um_filter_35_11</name>
    <dbReference type="NCBI Taxonomy" id="1975077"/>
    <lineage>
        <taxon>Bacteria</taxon>
        <taxon>Katanobacteria</taxon>
    </lineage>
</organism>
<evidence type="ECO:0000313" key="3">
    <source>
        <dbReference type="Proteomes" id="UP000229756"/>
    </source>
</evidence>
<evidence type="ECO:0000259" key="1">
    <source>
        <dbReference type="PROSITE" id="PS51163"/>
    </source>
</evidence>
<comment type="caution">
    <text evidence="2">The sequence shown here is derived from an EMBL/GenBank/DDBJ whole genome shotgun (WGS) entry which is preliminary data.</text>
</comment>
<evidence type="ECO:0000313" key="2">
    <source>
        <dbReference type="EMBL" id="PJC23294.1"/>
    </source>
</evidence>
<dbReference type="Proteomes" id="UP000229756">
    <property type="component" value="Unassembled WGS sequence"/>
</dbReference>
<protein>
    <recommendedName>
        <fullName evidence="1">YrdC-like domain-containing protein</fullName>
    </recommendedName>
</protein>
<sequence>MDQNSTQEPNNFIPADSIGEFPGYLEFDMVKDDVSIEFVVRQVVIEGKPVAVCMGEVYALIADARNTDAIHLTKEVKHRPKEKPFAVLMDAESMCAVADLNKIHPDLHKFFKNPELINNLFGNKGFLRFPVKQDVGLDATMIGPGHKLQAFTFYGDEVAYKFEKTLRGRLKDKHPDGRGEILITSYNISGKPSITKREDANNLSATSNLFVQVNRETSSGGGSYSIYDFNLEGIRKVRHGSGADMIDKTLESV</sequence>
<name>A0A2M8EKM6_UNCKA</name>